<proteinExistence type="predicted"/>
<dbReference type="PANTHER" id="PTHR34985:SF1">
    <property type="entry name" value="SLR0554 PROTEIN"/>
    <property type="match status" value="1"/>
</dbReference>
<dbReference type="Proteomes" id="UP000597877">
    <property type="component" value="Unassembled WGS sequence"/>
</dbReference>
<comment type="caution">
    <text evidence="3">The sequence shown here is derived from an EMBL/GenBank/DDBJ whole genome shotgun (WGS) entry which is preliminary data.</text>
</comment>
<evidence type="ECO:0000313" key="4">
    <source>
        <dbReference type="Proteomes" id="UP000597877"/>
    </source>
</evidence>
<feature type="coiled-coil region" evidence="1">
    <location>
        <begin position="9"/>
        <end position="40"/>
    </location>
</feature>
<feature type="domain" description="Virulence-associated protein E-like" evidence="2">
    <location>
        <begin position="127"/>
        <end position="352"/>
    </location>
</feature>
<dbReference type="InterPro" id="IPR007936">
    <property type="entry name" value="VapE-like_dom"/>
</dbReference>
<accession>A0ABR7F4K4</accession>
<dbReference type="PANTHER" id="PTHR34985">
    <property type="entry name" value="SLR0554 PROTEIN"/>
    <property type="match status" value="1"/>
</dbReference>
<protein>
    <submittedName>
        <fullName evidence="3">Virulence-associated protein E</fullName>
    </submittedName>
</protein>
<organism evidence="3 4">
    <name type="scientific">Eubacterium segne</name>
    <dbReference type="NCBI Taxonomy" id="2763045"/>
    <lineage>
        <taxon>Bacteria</taxon>
        <taxon>Bacillati</taxon>
        <taxon>Bacillota</taxon>
        <taxon>Clostridia</taxon>
        <taxon>Eubacteriales</taxon>
        <taxon>Eubacteriaceae</taxon>
        <taxon>Eubacterium</taxon>
    </lineage>
</organism>
<reference evidence="3 4" key="1">
    <citation type="submission" date="2020-08" db="EMBL/GenBank/DDBJ databases">
        <title>Genome public.</title>
        <authorList>
            <person name="Liu C."/>
            <person name="Sun Q."/>
        </authorList>
    </citation>
    <scope>NUCLEOTIDE SEQUENCE [LARGE SCALE GENOMIC DNA]</scope>
    <source>
        <strain evidence="3 4">BX4</strain>
    </source>
</reference>
<sequence length="449" mass="52916">MNYYMNNGSSNAEENNKELNNEIKAVYESLEKRKDGTTRQTISNAIIVLENDPEFKGAIKRNELSCQTDIVKEMDWRRRSKSFTDTDFNNILLRMEKRYGITRDKNVKRAIDIVSNNNHYHPIIEKLEGLKWDGVVRVRHLLPKYLGTEESDYIYEATRIMMMGAVQRVYNPGCKFEYMVCLVGGQGAGKSSFLRFLTMENEWFSDDLRKLDDENVFRKIQGHWIIEMAEMLATCNARSVEEIKSFLSRQSETYKVPYETHPEDRPRQCIFVGSSNNADFLPFDRSGNRRFIPVFVDKDKAEQHPLEDEDETRSYMEQCWAEIMDMYHRGVNTKLVFNKELTEELIEMQKNCMPEDTKVGIIGNFLETTKEDYVCSSMIYELAFHHENEEPKPYESKEIGAIMRNEFSNDWESISTHRFKKYGTQRGWKRKRIDEFVEVDENVQLPFDV</sequence>
<gene>
    <name evidence="3" type="ORF">H8S00_11200</name>
</gene>
<evidence type="ECO:0000313" key="3">
    <source>
        <dbReference type="EMBL" id="MBC5668538.1"/>
    </source>
</evidence>
<keyword evidence="4" id="KW-1185">Reference proteome</keyword>
<evidence type="ECO:0000259" key="2">
    <source>
        <dbReference type="Pfam" id="PF05272"/>
    </source>
</evidence>
<dbReference type="Pfam" id="PF05272">
    <property type="entry name" value="VapE-like_dom"/>
    <property type="match status" value="1"/>
</dbReference>
<keyword evidence="1" id="KW-0175">Coiled coil</keyword>
<evidence type="ECO:0000256" key="1">
    <source>
        <dbReference type="SAM" id="Coils"/>
    </source>
</evidence>
<dbReference type="EMBL" id="JACOOZ010000008">
    <property type="protein sequence ID" value="MBC5668538.1"/>
    <property type="molecule type" value="Genomic_DNA"/>
</dbReference>
<name>A0ABR7F4K4_9FIRM</name>